<evidence type="ECO:0000256" key="3">
    <source>
        <dbReference type="ARBA" id="ARBA00022692"/>
    </source>
</evidence>
<gene>
    <name evidence="9" type="ORF">AK830_g5441</name>
</gene>
<evidence type="ECO:0000259" key="8">
    <source>
        <dbReference type="PROSITE" id="PS50850"/>
    </source>
</evidence>
<accession>A0A0P7BLX0</accession>
<feature type="transmembrane region" description="Helical" evidence="7">
    <location>
        <begin position="301"/>
        <end position="322"/>
    </location>
</feature>
<evidence type="ECO:0000313" key="9">
    <source>
        <dbReference type="EMBL" id="KPM41144.1"/>
    </source>
</evidence>
<feature type="domain" description="Major facilitator superfamily (MFS) profile" evidence="8">
    <location>
        <begin position="31"/>
        <end position="475"/>
    </location>
</feature>
<comment type="subcellular location">
    <subcellularLocation>
        <location evidence="1">Membrane</location>
        <topology evidence="1">Multi-pass membrane protein</topology>
    </subcellularLocation>
</comment>
<dbReference type="PANTHER" id="PTHR23502">
    <property type="entry name" value="MAJOR FACILITATOR SUPERFAMILY"/>
    <property type="match status" value="1"/>
</dbReference>
<dbReference type="EMBL" id="LKCW01000070">
    <property type="protein sequence ID" value="KPM41144.1"/>
    <property type="molecule type" value="Genomic_DNA"/>
</dbReference>
<keyword evidence="4 7" id="KW-1133">Transmembrane helix</keyword>
<dbReference type="OrthoDB" id="440553at2759"/>
<evidence type="ECO:0000256" key="7">
    <source>
        <dbReference type="SAM" id="Phobius"/>
    </source>
</evidence>
<feature type="transmembrane region" description="Helical" evidence="7">
    <location>
        <begin position="358"/>
        <end position="376"/>
    </location>
</feature>
<dbReference type="InterPro" id="IPR020846">
    <property type="entry name" value="MFS_dom"/>
</dbReference>
<evidence type="ECO:0000313" key="10">
    <source>
        <dbReference type="Proteomes" id="UP000050424"/>
    </source>
</evidence>
<dbReference type="InterPro" id="IPR036259">
    <property type="entry name" value="MFS_trans_sf"/>
</dbReference>
<feature type="transmembrane region" description="Helical" evidence="7">
    <location>
        <begin position="65"/>
        <end position="85"/>
    </location>
</feature>
<evidence type="ECO:0000256" key="2">
    <source>
        <dbReference type="ARBA" id="ARBA00022448"/>
    </source>
</evidence>
<feature type="transmembrane region" description="Helical" evidence="7">
    <location>
        <begin position="382"/>
        <end position="408"/>
    </location>
</feature>
<keyword evidence="6" id="KW-0325">Glycoprotein</keyword>
<keyword evidence="2" id="KW-0813">Transport</keyword>
<feature type="transmembrane region" description="Helical" evidence="7">
    <location>
        <begin position="420"/>
        <end position="440"/>
    </location>
</feature>
<dbReference type="Proteomes" id="UP000050424">
    <property type="component" value="Unassembled WGS sequence"/>
</dbReference>
<dbReference type="GO" id="GO:0140115">
    <property type="term" value="P:export across plasma membrane"/>
    <property type="evidence" value="ECO:0007669"/>
    <property type="project" value="UniProtKB-ARBA"/>
</dbReference>
<feature type="transmembrane region" description="Helical" evidence="7">
    <location>
        <begin position="156"/>
        <end position="177"/>
    </location>
</feature>
<feature type="transmembrane region" description="Helical" evidence="7">
    <location>
        <begin position="183"/>
        <end position="205"/>
    </location>
</feature>
<keyword evidence="10" id="KW-1185">Reference proteome</keyword>
<dbReference type="FunFam" id="1.20.1720.10:FF:000009">
    <property type="entry name" value="MFS multidrug transporter"/>
    <property type="match status" value="1"/>
</dbReference>
<organism evidence="9 10">
    <name type="scientific">Neonectria ditissima</name>
    <dbReference type="NCBI Taxonomy" id="78410"/>
    <lineage>
        <taxon>Eukaryota</taxon>
        <taxon>Fungi</taxon>
        <taxon>Dikarya</taxon>
        <taxon>Ascomycota</taxon>
        <taxon>Pezizomycotina</taxon>
        <taxon>Sordariomycetes</taxon>
        <taxon>Hypocreomycetidae</taxon>
        <taxon>Hypocreales</taxon>
        <taxon>Nectriaceae</taxon>
        <taxon>Neonectria</taxon>
    </lineage>
</organism>
<dbReference type="SUPFAM" id="SSF103473">
    <property type="entry name" value="MFS general substrate transporter"/>
    <property type="match status" value="1"/>
</dbReference>
<keyword evidence="5 7" id="KW-0472">Membrane</keyword>
<dbReference type="GO" id="GO:0015137">
    <property type="term" value="F:citrate transmembrane transporter activity"/>
    <property type="evidence" value="ECO:0007669"/>
    <property type="project" value="UniProtKB-ARBA"/>
</dbReference>
<dbReference type="STRING" id="78410.A0A0P7BLX0"/>
<evidence type="ECO:0000256" key="1">
    <source>
        <dbReference type="ARBA" id="ARBA00004141"/>
    </source>
</evidence>
<dbReference type="GO" id="GO:0005886">
    <property type="term" value="C:plasma membrane"/>
    <property type="evidence" value="ECO:0007669"/>
    <property type="project" value="TreeGrafter"/>
</dbReference>
<evidence type="ECO:0000256" key="6">
    <source>
        <dbReference type="ARBA" id="ARBA00023180"/>
    </source>
</evidence>
<feature type="transmembrane region" description="Helical" evidence="7">
    <location>
        <begin position="33"/>
        <end position="53"/>
    </location>
</feature>
<feature type="transmembrane region" description="Helical" evidence="7">
    <location>
        <begin position="446"/>
        <end position="471"/>
    </location>
</feature>
<proteinExistence type="predicted"/>
<dbReference type="PANTHER" id="PTHR23502:SF51">
    <property type="entry name" value="QUINIDINE RESISTANCE PROTEIN 1-RELATED"/>
    <property type="match status" value="1"/>
</dbReference>
<feature type="transmembrane region" description="Helical" evidence="7">
    <location>
        <begin position="120"/>
        <end position="144"/>
    </location>
</feature>
<dbReference type="Gene3D" id="1.20.1250.20">
    <property type="entry name" value="MFS general substrate transporter like domains"/>
    <property type="match status" value="1"/>
</dbReference>
<dbReference type="Pfam" id="PF07690">
    <property type="entry name" value="MFS_1"/>
    <property type="match status" value="1"/>
</dbReference>
<protein>
    <recommendedName>
        <fullName evidence="8">Major facilitator superfamily (MFS) profile domain-containing protein</fullName>
    </recommendedName>
</protein>
<dbReference type="PROSITE" id="PS50850">
    <property type="entry name" value="MFS"/>
    <property type="match status" value="1"/>
</dbReference>
<comment type="caution">
    <text evidence="9">The sequence shown here is derived from an EMBL/GenBank/DDBJ whole genome shotgun (WGS) entry which is preliminary data.</text>
</comment>
<keyword evidence="3 7" id="KW-0812">Transmembrane</keyword>
<sequence length="495" mass="52827">MNGSLETSGMAGQQHQDAPYCVYSRTRKRCITFQSSFSAVFSGLSSFIYYPAIRPLAESLGTTVAAINLSISAYLIVAGIFPSIIGDIGDQTGRRPVSILAFTLYFSANVGLALQNSYPALLALRCIQSAGAAGTIAIAYGVIADITTPADRGSHVGLLLGFTNAAPCLGPVIGGIVAEKLSWRWIFWILAILSGSHLLGLVLFFPETSRKLVGNGSIPPPSWMSVCILDLFRSRKRTSNSTATLFNHIPNPLTCLSTLFQKGTFLIITVGSIQYTIYSVVGTSLATEMTRIYSLNYLTTGLVYLPAGVGGLIAALSVGRLADYDYRAVQRLIAHRTTSGSANELLEFPIEKDRLRSIFPFLAVASLSIAGYGWSIHKGVHIAVPLVLQFLSGGAQVAIFVLCGTLLTDFNHGQSATAQASYNLVRCAMAAGGVASLEPLIQAVGIGWACTIWAVVGIICVPLLIVLRVYGWKWRRQKAARSNHIIAPDDGAADA</sequence>
<dbReference type="FunFam" id="1.20.1250.20:FF:000172">
    <property type="entry name" value="MFS multidrug resistance transporter"/>
    <property type="match status" value="1"/>
</dbReference>
<feature type="transmembrane region" description="Helical" evidence="7">
    <location>
        <begin position="263"/>
        <end position="281"/>
    </location>
</feature>
<evidence type="ECO:0000256" key="4">
    <source>
        <dbReference type="ARBA" id="ARBA00022989"/>
    </source>
</evidence>
<evidence type="ECO:0000256" key="5">
    <source>
        <dbReference type="ARBA" id="ARBA00023136"/>
    </source>
</evidence>
<reference evidence="9 10" key="1">
    <citation type="submission" date="2015-09" db="EMBL/GenBank/DDBJ databases">
        <title>Draft genome of a European isolate of the apple canker pathogen Neonectria ditissima.</title>
        <authorList>
            <person name="Gomez-Cortecero A."/>
            <person name="Harrison R.J."/>
            <person name="Armitage A.D."/>
        </authorList>
    </citation>
    <scope>NUCLEOTIDE SEQUENCE [LARGE SCALE GENOMIC DNA]</scope>
    <source>
        <strain evidence="9 10">R09/05</strain>
    </source>
</reference>
<dbReference type="AlphaFoldDB" id="A0A0P7BLX0"/>
<feature type="transmembrane region" description="Helical" evidence="7">
    <location>
        <begin position="97"/>
        <end position="114"/>
    </location>
</feature>
<name>A0A0P7BLX0_9HYPO</name>
<dbReference type="InterPro" id="IPR011701">
    <property type="entry name" value="MFS"/>
</dbReference>